<dbReference type="Pfam" id="PF00335">
    <property type="entry name" value="Tetraspanin"/>
    <property type="match status" value="1"/>
</dbReference>
<evidence type="ECO:0000256" key="5">
    <source>
        <dbReference type="SAM" id="Phobius"/>
    </source>
</evidence>
<dbReference type="EMBL" id="UYRU01051732">
    <property type="protein sequence ID" value="VDN11559.1"/>
    <property type="molecule type" value="Genomic_DNA"/>
</dbReference>
<keyword evidence="2 5" id="KW-0812">Transmembrane</keyword>
<keyword evidence="4 5" id="KW-0472">Membrane</keyword>
<evidence type="ECO:0000313" key="6">
    <source>
        <dbReference type="EMBL" id="VDN11559.1"/>
    </source>
</evidence>
<dbReference type="AlphaFoldDB" id="A0A3P7NQU1"/>
<reference evidence="6 7" key="1">
    <citation type="submission" date="2018-11" db="EMBL/GenBank/DDBJ databases">
        <authorList>
            <consortium name="Pathogen Informatics"/>
        </authorList>
    </citation>
    <scope>NUCLEOTIDE SEQUENCE [LARGE SCALE GENOMIC DNA]</scope>
</reference>
<gene>
    <name evidence="6" type="ORF">DILT_LOCUS7390</name>
</gene>
<keyword evidence="7" id="KW-1185">Reference proteome</keyword>
<evidence type="ECO:0000256" key="2">
    <source>
        <dbReference type="ARBA" id="ARBA00022692"/>
    </source>
</evidence>
<evidence type="ECO:0000313" key="7">
    <source>
        <dbReference type="Proteomes" id="UP000281553"/>
    </source>
</evidence>
<accession>A0A3P7NQU1</accession>
<keyword evidence="3 5" id="KW-1133">Transmembrane helix</keyword>
<protein>
    <recommendedName>
        <fullName evidence="8">Tetraspanin</fullName>
    </recommendedName>
</protein>
<evidence type="ECO:0000256" key="3">
    <source>
        <dbReference type="ARBA" id="ARBA00022989"/>
    </source>
</evidence>
<evidence type="ECO:0000256" key="1">
    <source>
        <dbReference type="ARBA" id="ARBA00004141"/>
    </source>
</evidence>
<dbReference type="GO" id="GO:0016020">
    <property type="term" value="C:membrane"/>
    <property type="evidence" value="ECO:0007669"/>
    <property type="project" value="UniProtKB-SubCell"/>
</dbReference>
<proteinExistence type="predicted"/>
<dbReference type="OrthoDB" id="6274890at2759"/>
<feature type="transmembrane region" description="Helical" evidence="5">
    <location>
        <begin position="72"/>
        <end position="95"/>
    </location>
</feature>
<evidence type="ECO:0008006" key="8">
    <source>
        <dbReference type="Google" id="ProtNLM"/>
    </source>
</evidence>
<sequence length="175" mass="19489">MIRYSPRFVTDCMQQLLDEAVPEANATSLGQFFMENDWPIALTLILVGYAGAIFCFVGAMAACCGCKGVLKVYAIILAIFIIAEVIGVGIVFGTLENTVDDFMIWTLKGIYVKDKRNPPGVYAWFLIMTKDNVTCCGMNNYTDFGSNSESVVLQRFVVIVHRQIILVVDYDLMLI</sequence>
<organism evidence="6 7">
    <name type="scientific">Dibothriocephalus latus</name>
    <name type="common">Fish tapeworm</name>
    <name type="synonym">Diphyllobothrium latum</name>
    <dbReference type="NCBI Taxonomy" id="60516"/>
    <lineage>
        <taxon>Eukaryota</taxon>
        <taxon>Metazoa</taxon>
        <taxon>Spiralia</taxon>
        <taxon>Lophotrochozoa</taxon>
        <taxon>Platyhelminthes</taxon>
        <taxon>Cestoda</taxon>
        <taxon>Eucestoda</taxon>
        <taxon>Diphyllobothriidea</taxon>
        <taxon>Diphyllobothriidae</taxon>
        <taxon>Dibothriocephalus</taxon>
    </lineage>
</organism>
<feature type="transmembrane region" description="Helical" evidence="5">
    <location>
        <begin position="38"/>
        <end position="60"/>
    </location>
</feature>
<dbReference type="InterPro" id="IPR018499">
    <property type="entry name" value="Tetraspanin/Peripherin"/>
</dbReference>
<dbReference type="Proteomes" id="UP000281553">
    <property type="component" value="Unassembled WGS sequence"/>
</dbReference>
<comment type="subcellular location">
    <subcellularLocation>
        <location evidence="1">Membrane</location>
        <topology evidence="1">Multi-pass membrane protein</topology>
    </subcellularLocation>
</comment>
<name>A0A3P7NQU1_DIBLA</name>
<evidence type="ECO:0000256" key="4">
    <source>
        <dbReference type="ARBA" id="ARBA00023136"/>
    </source>
</evidence>